<comment type="caution">
    <text evidence="1">Lacks conserved residue(s) required for the propagation of feature annotation.</text>
</comment>
<feature type="disulfide bond" evidence="1">
    <location>
        <begin position="23"/>
        <end position="33"/>
    </location>
</feature>
<keyword evidence="4" id="KW-1185">Reference proteome</keyword>
<comment type="caution">
    <text evidence="3">The sequence shown here is derived from an EMBL/GenBank/DDBJ whole genome shotgun (WGS) entry which is preliminary data.</text>
</comment>
<evidence type="ECO:0000313" key="4">
    <source>
        <dbReference type="Proteomes" id="UP000735302"/>
    </source>
</evidence>
<dbReference type="PROSITE" id="PS50026">
    <property type="entry name" value="EGF_3"/>
    <property type="match status" value="1"/>
</dbReference>
<evidence type="ECO:0000256" key="1">
    <source>
        <dbReference type="PROSITE-ProRule" id="PRU00076"/>
    </source>
</evidence>
<dbReference type="EMBL" id="BLXT01002238">
    <property type="protein sequence ID" value="GFN92224.1"/>
    <property type="molecule type" value="Genomic_DNA"/>
</dbReference>
<dbReference type="SUPFAM" id="SSF57196">
    <property type="entry name" value="EGF/Laminin"/>
    <property type="match status" value="1"/>
</dbReference>
<dbReference type="Proteomes" id="UP000735302">
    <property type="component" value="Unassembled WGS sequence"/>
</dbReference>
<dbReference type="Gene3D" id="2.10.25.10">
    <property type="entry name" value="Laminin"/>
    <property type="match status" value="1"/>
</dbReference>
<dbReference type="InterPro" id="IPR000742">
    <property type="entry name" value="EGF"/>
</dbReference>
<protein>
    <submittedName>
        <fullName evidence="3">von Willebrand factor d and egf domain-containing protein-like</fullName>
    </submittedName>
</protein>
<dbReference type="PROSITE" id="PS00022">
    <property type="entry name" value="EGF_1"/>
    <property type="match status" value="1"/>
</dbReference>
<keyword evidence="1" id="KW-0245">EGF-like domain</keyword>
<feature type="domain" description="EGF-like" evidence="2">
    <location>
        <begin position="19"/>
        <end position="51"/>
    </location>
</feature>
<organism evidence="3 4">
    <name type="scientific">Plakobranchus ocellatus</name>
    <dbReference type="NCBI Taxonomy" id="259542"/>
    <lineage>
        <taxon>Eukaryota</taxon>
        <taxon>Metazoa</taxon>
        <taxon>Spiralia</taxon>
        <taxon>Lophotrochozoa</taxon>
        <taxon>Mollusca</taxon>
        <taxon>Gastropoda</taxon>
        <taxon>Heterobranchia</taxon>
        <taxon>Euthyneura</taxon>
        <taxon>Panpulmonata</taxon>
        <taxon>Sacoglossa</taxon>
        <taxon>Placobranchoidea</taxon>
        <taxon>Plakobranchidae</taxon>
        <taxon>Plakobranchus</taxon>
    </lineage>
</organism>
<gene>
    <name evidence="3" type="ORF">PoB_001873000</name>
</gene>
<proteinExistence type="predicted"/>
<reference evidence="3 4" key="1">
    <citation type="journal article" date="2021" name="Elife">
        <title>Chloroplast acquisition without the gene transfer in kleptoplastic sea slugs, Plakobranchus ocellatus.</title>
        <authorList>
            <person name="Maeda T."/>
            <person name="Takahashi S."/>
            <person name="Yoshida T."/>
            <person name="Shimamura S."/>
            <person name="Takaki Y."/>
            <person name="Nagai Y."/>
            <person name="Toyoda A."/>
            <person name="Suzuki Y."/>
            <person name="Arimoto A."/>
            <person name="Ishii H."/>
            <person name="Satoh N."/>
            <person name="Nishiyama T."/>
            <person name="Hasebe M."/>
            <person name="Maruyama T."/>
            <person name="Minagawa J."/>
            <person name="Obokata J."/>
            <person name="Shigenobu S."/>
        </authorList>
    </citation>
    <scope>NUCLEOTIDE SEQUENCE [LARGE SCALE GENOMIC DNA]</scope>
</reference>
<keyword evidence="1" id="KW-1015">Disulfide bond</keyword>
<sequence length="114" mass="12996">MDVHVVEMNGVLGNERSAPYAVCRPSCVNGGTCNYHNKCTCPKGTTGYRCQISSCPLVTFMQSMKRAVRKPVKKEVKVPCGRFGWQECSTHRYVQKVMYETAYRVGYRRKCEDD</sequence>
<evidence type="ECO:0000313" key="3">
    <source>
        <dbReference type="EMBL" id="GFN92224.1"/>
    </source>
</evidence>
<name>A0AAV3Z9M5_9GAST</name>
<evidence type="ECO:0000259" key="2">
    <source>
        <dbReference type="PROSITE" id="PS50026"/>
    </source>
</evidence>
<dbReference type="AlphaFoldDB" id="A0AAV3Z9M5"/>
<accession>A0AAV3Z9M5</accession>
<feature type="disulfide bond" evidence="1">
    <location>
        <begin position="41"/>
        <end position="50"/>
    </location>
</feature>